<feature type="transmembrane region" description="Helical" evidence="7">
    <location>
        <begin position="50"/>
        <end position="70"/>
    </location>
</feature>
<comment type="subcellular location">
    <subcellularLocation>
        <location evidence="1">Cell membrane</location>
        <topology evidence="1">Multi-pass membrane protein</topology>
    </subcellularLocation>
</comment>
<dbReference type="RefSeq" id="WP_232878683.1">
    <property type="nucleotide sequence ID" value="NZ_JAJSOJ010000054.1"/>
</dbReference>
<feature type="non-terminal residue" evidence="9">
    <location>
        <position position="178"/>
    </location>
</feature>
<keyword evidence="3" id="KW-1003">Cell membrane</keyword>
<dbReference type="InterPro" id="IPR002656">
    <property type="entry name" value="Acyl_transf_3_dom"/>
</dbReference>
<organism evidence="9 10">
    <name type="scientific">Acetobacter sicerae</name>
    <dbReference type="NCBI Taxonomy" id="85325"/>
    <lineage>
        <taxon>Bacteria</taxon>
        <taxon>Pseudomonadati</taxon>
        <taxon>Pseudomonadota</taxon>
        <taxon>Alphaproteobacteria</taxon>
        <taxon>Acetobacterales</taxon>
        <taxon>Acetobacteraceae</taxon>
        <taxon>Acetobacter</taxon>
    </lineage>
</organism>
<evidence type="ECO:0000256" key="5">
    <source>
        <dbReference type="ARBA" id="ARBA00022989"/>
    </source>
</evidence>
<dbReference type="GO" id="GO:0016746">
    <property type="term" value="F:acyltransferase activity"/>
    <property type="evidence" value="ECO:0007669"/>
    <property type="project" value="UniProtKB-KW"/>
</dbReference>
<protein>
    <submittedName>
        <fullName evidence="9">Acyltransferase</fullName>
    </submittedName>
</protein>
<evidence type="ECO:0000256" key="6">
    <source>
        <dbReference type="ARBA" id="ARBA00023136"/>
    </source>
</evidence>
<accession>A0ABS8W1N6</accession>
<feature type="transmembrane region" description="Helical" evidence="7">
    <location>
        <begin position="126"/>
        <end position="145"/>
    </location>
</feature>
<evidence type="ECO:0000313" key="9">
    <source>
        <dbReference type="EMBL" id="MCE0744936.1"/>
    </source>
</evidence>
<dbReference type="PANTHER" id="PTHR40074">
    <property type="entry name" value="O-ACETYLTRANSFERASE WECH"/>
    <property type="match status" value="1"/>
</dbReference>
<keyword evidence="6 7" id="KW-0472">Membrane</keyword>
<proteinExistence type="inferred from homology"/>
<feature type="transmembrane region" description="Helical" evidence="7">
    <location>
        <begin position="152"/>
        <end position="168"/>
    </location>
</feature>
<dbReference type="Pfam" id="PF01757">
    <property type="entry name" value="Acyl_transf_3"/>
    <property type="match status" value="1"/>
</dbReference>
<reference evidence="9 10" key="1">
    <citation type="submission" date="2021-12" db="EMBL/GenBank/DDBJ databases">
        <title>Genome sequence of Acetobacter sicerae DmPark20a_162.</title>
        <authorList>
            <person name="Chaston J.M."/>
        </authorList>
    </citation>
    <scope>NUCLEOTIDE SEQUENCE [LARGE SCALE GENOMIC DNA]</scope>
    <source>
        <strain evidence="9 10">DmPark20a_162</strain>
    </source>
</reference>
<evidence type="ECO:0000256" key="1">
    <source>
        <dbReference type="ARBA" id="ARBA00004651"/>
    </source>
</evidence>
<keyword evidence="9" id="KW-0808">Transferase</keyword>
<feature type="domain" description="Acyltransferase 3" evidence="8">
    <location>
        <begin position="7"/>
        <end position="168"/>
    </location>
</feature>
<name>A0ABS8W1N6_9PROT</name>
<gene>
    <name evidence="9" type="ORF">LWC05_13725</name>
</gene>
<keyword evidence="5 7" id="KW-1133">Transmembrane helix</keyword>
<evidence type="ECO:0000256" key="2">
    <source>
        <dbReference type="ARBA" id="ARBA00007400"/>
    </source>
</evidence>
<keyword evidence="4 7" id="KW-0812">Transmembrane</keyword>
<dbReference type="PANTHER" id="PTHR40074:SF2">
    <property type="entry name" value="O-ACETYLTRANSFERASE WECH"/>
    <property type="match status" value="1"/>
</dbReference>
<dbReference type="Proteomes" id="UP001521074">
    <property type="component" value="Unassembled WGS sequence"/>
</dbReference>
<evidence type="ECO:0000256" key="4">
    <source>
        <dbReference type="ARBA" id="ARBA00022692"/>
    </source>
</evidence>
<feature type="transmembrane region" description="Helical" evidence="7">
    <location>
        <begin position="12"/>
        <end position="30"/>
    </location>
</feature>
<evidence type="ECO:0000256" key="7">
    <source>
        <dbReference type="SAM" id="Phobius"/>
    </source>
</evidence>
<comment type="caution">
    <text evidence="9">The sequence shown here is derived from an EMBL/GenBank/DDBJ whole genome shotgun (WGS) entry which is preliminary data.</text>
</comment>
<dbReference type="EMBL" id="JAJSOJ010000054">
    <property type="protein sequence ID" value="MCE0744936.1"/>
    <property type="molecule type" value="Genomic_DNA"/>
</dbReference>
<evidence type="ECO:0000256" key="3">
    <source>
        <dbReference type="ARBA" id="ARBA00022475"/>
    </source>
</evidence>
<comment type="similarity">
    <text evidence="2">Belongs to the acyltransferase 3 family.</text>
</comment>
<keyword evidence="10" id="KW-1185">Reference proteome</keyword>
<evidence type="ECO:0000313" key="10">
    <source>
        <dbReference type="Proteomes" id="UP001521074"/>
    </source>
</evidence>
<evidence type="ECO:0000259" key="8">
    <source>
        <dbReference type="Pfam" id="PF01757"/>
    </source>
</evidence>
<keyword evidence="9" id="KW-0012">Acyltransferase</keyword>
<feature type="transmembrane region" description="Helical" evidence="7">
    <location>
        <begin position="82"/>
        <end position="106"/>
    </location>
</feature>
<sequence>MSKRDLRIDTARGIACILLVSYHTIGNSPATGLRLAVDSPIAVANSWLAYLRMPLFTVLSGIVYTWRPILPGHTLAFLKGKVLRLILPLICVGYLFAVVQMITPGANYKISAEQLPLLMFWPYEHFWFLQALFIVFITISVLDINYLLKRKLSFISIFCISAVLFIYRDNFTSFFSFN</sequence>